<evidence type="ECO:0000256" key="3">
    <source>
        <dbReference type="SAM" id="SignalP"/>
    </source>
</evidence>
<evidence type="ECO:0000313" key="6">
    <source>
        <dbReference type="EMBL" id="OQO11889.1"/>
    </source>
</evidence>
<gene>
    <name evidence="6" type="ORF">B0A48_03616</name>
</gene>
<dbReference type="PROSITE" id="PS00497">
    <property type="entry name" value="TYROSINASE_1"/>
    <property type="match status" value="1"/>
</dbReference>
<dbReference type="Proteomes" id="UP000192596">
    <property type="component" value="Unassembled WGS sequence"/>
</dbReference>
<name>A0A1V8TKJ2_9PEZI</name>
<accession>A0A1V8TKJ2</accession>
<dbReference type="GO" id="GO:0016491">
    <property type="term" value="F:oxidoreductase activity"/>
    <property type="evidence" value="ECO:0007669"/>
    <property type="project" value="UniProtKB-KW"/>
</dbReference>
<feature type="chain" id="PRO_5010691399" description="Tyrosinase copper-binding domain-containing protein" evidence="3">
    <location>
        <begin position="20"/>
        <end position="394"/>
    </location>
</feature>
<evidence type="ECO:0000259" key="5">
    <source>
        <dbReference type="PROSITE" id="PS00498"/>
    </source>
</evidence>
<dbReference type="OrthoDB" id="6132182at2759"/>
<keyword evidence="3" id="KW-0732">Signal</keyword>
<dbReference type="AlphaFoldDB" id="A0A1V8TKJ2"/>
<comment type="caution">
    <text evidence="6">The sequence shown here is derived from an EMBL/GenBank/DDBJ whole genome shotgun (WGS) entry which is preliminary data.</text>
</comment>
<evidence type="ECO:0000256" key="1">
    <source>
        <dbReference type="ARBA" id="ARBA00022723"/>
    </source>
</evidence>
<feature type="domain" description="Tyrosinase copper-binding" evidence="5">
    <location>
        <begin position="317"/>
        <end position="328"/>
    </location>
</feature>
<evidence type="ECO:0000259" key="4">
    <source>
        <dbReference type="PROSITE" id="PS00497"/>
    </source>
</evidence>
<evidence type="ECO:0000256" key="2">
    <source>
        <dbReference type="ARBA" id="ARBA00023002"/>
    </source>
</evidence>
<reference evidence="7" key="1">
    <citation type="submission" date="2017-03" db="EMBL/GenBank/DDBJ databases">
        <title>Genomes of endolithic fungi from Antarctica.</title>
        <authorList>
            <person name="Coleine C."/>
            <person name="Masonjones S."/>
            <person name="Stajich J.E."/>
        </authorList>
    </citation>
    <scope>NUCLEOTIDE SEQUENCE [LARGE SCALE GENOMIC DNA]</scope>
    <source>
        <strain evidence="7">CCFEE 5527</strain>
    </source>
</reference>
<dbReference type="PROSITE" id="PS00498">
    <property type="entry name" value="TYROSINASE_2"/>
    <property type="match status" value="1"/>
</dbReference>
<keyword evidence="7" id="KW-1185">Reference proteome</keyword>
<dbReference type="Pfam" id="PF00264">
    <property type="entry name" value="Tyrosinase"/>
    <property type="match status" value="1"/>
</dbReference>
<dbReference type="InterPro" id="IPR050316">
    <property type="entry name" value="Tyrosinase/Hemocyanin"/>
</dbReference>
<dbReference type="GO" id="GO:0046872">
    <property type="term" value="F:metal ion binding"/>
    <property type="evidence" value="ECO:0007669"/>
    <property type="project" value="UniProtKB-KW"/>
</dbReference>
<organism evidence="6 7">
    <name type="scientific">Cryoendolithus antarcticus</name>
    <dbReference type="NCBI Taxonomy" id="1507870"/>
    <lineage>
        <taxon>Eukaryota</taxon>
        <taxon>Fungi</taxon>
        <taxon>Dikarya</taxon>
        <taxon>Ascomycota</taxon>
        <taxon>Pezizomycotina</taxon>
        <taxon>Dothideomycetes</taxon>
        <taxon>Dothideomycetidae</taxon>
        <taxon>Cladosporiales</taxon>
        <taxon>Cladosporiaceae</taxon>
        <taxon>Cryoendolithus</taxon>
    </lineage>
</organism>
<feature type="domain" description="Tyrosinase copper-binding" evidence="4">
    <location>
        <begin position="127"/>
        <end position="144"/>
    </location>
</feature>
<dbReference type="PRINTS" id="PR00092">
    <property type="entry name" value="TYROSINASE"/>
</dbReference>
<keyword evidence="1" id="KW-0479">Metal-binding</keyword>
<dbReference type="SUPFAM" id="SSF48056">
    <property type="entry name" value="Di-copper centre-containing domain"/>
    <property type="match status" value="1"/>
</dbReference>
<dbReference type="InterPro" id="IPR008922">
    <property type="entry name" value="Di-copper_centre_dom_sf"/>
</dbReference>
<keyword evidence="2" id="KW-0560">Oxidoreductase</keyword>
<dbReference type="EMBL" id="NAJO01000006">
    <property type="protein sequence ID" value="OQO11889.1"/>
    <property type="molecule type" value="Genomic_DNA"/>
</dbReference>
<proteinExistence type="predicted"/>
<dbReference type="InParanoid" id="A0A1V8TKJ2"/>
<dbReference type="Gene3D" id="1.10.1280.10">
    <property type="entry name" value="Di-copper center containing domain from catechol oxidase"/>
    <property type="match status" value="1"/>
</dbReference>
<dbReference type="PANTHER" id="PTHR11474">
    <property type="entry name" value="TYROSINASE FAMILY MEMBER"/>
    <property type="match status" value="1"/>
</dbReference>
<evidence type="ECO:0000313" key="7">
    <source>
        <dbReference type="Proteomes" id="UP000192596"/>
    </source>
</evidence>
<feature type="signal peptide" evidence="3">
    <location>
        <begin position="1"/>
        <end position="19"/>
    </location>
</feature>
<dbReference type="PANTHER" id="PTHR11474:SF125">
    <property type="entry name" value="N-ACETYL-6-HYDROXYTRYPTOPHAN OXIDASE IVOB-RELATED"/>
    <property type="match status" value="1"/>
</dbReference>
<dbReference type="STRING" id="1507870.A0A1V8TKJ2"/>
<dbReference type="InterPro" id="IPR002227">
    <property type="entry name" value="Tyrosinase_Cu-bd"/>
</dbReference>
<sequence length="394" mass="44834">MLFFSSLASIAAIAGFAIAQSPPLSDFSSEDIASGAAWEKVQKLALERMQDNIDFRGNKCNFETATVRKEFRNMTLEHRKSFTNAVECLQRLPPQVMTHEQKKQYPGVHSRYDEYVATHINYTMTIHMTADFLAWHRFYVHSFEQDLKKHCGYTGHMPYWNWAEDAEALDQSEIFNGDEYSMGSNGVYISNRDYTYLGLQNVNFPPGTGGGCVHSGPFSKTKLHLGPIDSPYNNNVKSDYEDNPRCLVRDLNSFFSTQYNTYTNVTELLLGEIYIEGFQGLMQGYGSDANRFGVHGGGHWLGGGPSDLEDMHSSPNDPIFFLHHAMLDKIWLVWQYLDIWDRQFIIRGTSTMGNSPPSPDMQLTDKISFGFVAPDQTFHDLMDTFAGSFCYKYD</sequence>
<protein>
    <recommendedName>
        <fullName evidence="4 5">Tyrosinase copper-binding domain-containing protein</fullName>
    </recommendedName>
</protein>